<name>A0A250LQ71_9BURK</name>
<protein>
    <submittedName>
        <fullName evidence="1">Uncharacterized protein</fullName>
    </submittedName>
</protein>
<evidence type="ECO:0000313" key="3">
    <source>
        <dbReference type="Proteomes" id="UP001220209"/>
    </source>
</evidence>
<dbReference type="EMBL" id="CP090643">
    <property type="protein sequence ID" value="WFN23679.1"/>
    <property type="molecule type" value="Genomic_DNA"/>
</dbReference>
<dbReference type="OrthoDB" id="9113606at2"/>
<reference evidence="2 3" key="3">
    <citation type="submission" date="2021-12" db="EMBL/GenBank/DDBJ databases">
        <title>Genomic and phenotypic characterization of three Burkholderia contaminans isolates recovered from different sources.</title>
        <authorList>
            <person name="Lopez De Volder A."/>
            <person name="Fan Y."/>
            <person name="Nunvar J."/>
            <person name="Herrera T."/>
            <person name="Timp W."/>
            <person name="Degrossi J."/>
        </authorList>
    </citation>
    <scope>NUCLEOTIDE SEQUENCE [LARGE SCALE GENOMIC DNA]</scope>
    <source>
        <strain evidence="2 3">LMG 23361</strain>
        <plasmid evidence="2 3">unnamed1</plasmid>
    </source>
</reference>
<proteinExistence type="predicted"/>
<sequence>MHYANPTAIGRDLRPRMPGLHLTHHACERTLSRTGLDGERLRSFVASGGAVILPWQSTTGNRVRTYHLVYNRDQDSFCVAVLAHHPAPEASPCIVTVLTKEQFENDAGPVSVTRLRTAASQALDPVSFRAWEIRYFGGFLPTARYRVTTWFRRDDDLPGERPAQLVFHNAPVCRDFVETHSLQNAAGHPGFLDWYQAQAKLHGLPVERVVAIRIADTHAVELDVNAPALPCSCCAGKAPRSRIFSGLAAPATALEKHICR</sequence>
<keyword evidence="1" id="KW-0614">Plasmid</keyword>
<evidence type="ECO:0000313" key="1">
    <source>
        <dbReference type="EMBL" id="BBA45431.1"/>
    </source>
</evidence>
<reference evidence="1" key="2">
    <citation type="journal article" date="2017" name="Genome Announc.">
        <title>High-Quality Draft Genome Sequence of Burkholderia contaminans CH-1, a Gram-Negative Bacterium That Metabolizes 2-Azahypoxanthine, a Plant Growth-Regulating Compound.</title>
        <authorList>
            <person name="Choi J.-H."/>
            <person name="Sugiura H."/>
            <person name="Moriuchi R."/>
            <person name="Kawagishi H."/>
            <person name="Dohra H."/>
        </authorList>
    </citation>
    <scope>NUCLEOTIDE SEQUENCE</scope>
    <source>
        <strain evidence="1">CH-1</strain>
        <plasmid evidence="1">pBC453</plasmid>
    </source>
</reference>
<accession>A0A250LQ71</accession>
<reference evidence="1" key="1">
    <citation type="journal article" date="2016" name="Biosci. Biotechnol. Biochem.">
        <title>Bioconversion of AHX to AOH by resting cells of Burkholderia contaminans CH-1.</title>
        <authorList>
            <person name="Choi J.H."/>
            <person name="Kikuchi A."/>
            <person name="Pumkaeo P."/>
            <person name="Hirai H."/>
            <person name="Tokuyama S."/>
            <person name="Kawagishi H."/>
        </authorList>
    </citation>
    <scope>NUCLEOTIDE SEQUENCE</scope>
    <source>
        <strain evidence="1">CH-1</strain>
        <plasmid evidence="1">pBC453</plasmid>
    </source>
</reference>
<dbReference type="AlphaFoldDB" id="A0A250LQ71"/>
<organism evidence="1">
    <name type="scientific">Burkholderia contaminans</name>
    <dbReference type="NCBI Taxonomy" id="488447"/>
    <lineage>
        <taxon>Bacteria</taxon>
        <taxon>Pseudomonadati</taxon>
        <taxon>Pseudomonadota</taxon>
        <taxon>Betaproteobacteria</taxon>
        <taxon>Burkholderiales</taxon>
        <taxon>Burkholderiaceae</taxon>
        <taxon>Burkholderia</taxon>
        <taxon>Burkholderia cepacia complex</taxon>
    </lineage>
</organism>
<geneLocation type="plasmid" evidence="1">
    <name>pBC453</name>
</geneLocation>
<dbReference type="RefSeq" id="WP_046543752.1">
    <property type="nucleotide sequence ID" value="NZ_AP018360.1"/>
</dbReference>
<dbReference type="Proteomes" id="UP001220209">
    <property type="component" value="Plasmid unnamed1"/>
</dbReference>
<gene>
    <name evidence="1" type="ORF">BCCH1_79420</name>
    <name evidence="2" type="ORF">LXE91_39790</name>
</gene>
<geneLocation type="plasmid" evidence="2 3">
    <name>unnamed1</name>
</geneLocation>
<evidence type="ECO:0000313" key="2">
    <source>
        <dbReference type="EMBL" id="WFN23679.1"/>
    </source>
</evidence>
<dbReference type="EMBL" id="AP018360">
    <property type="protein sequence ID" value="BBA45431.1"/>
    <property type="molecule type" value="Genomic_DNA"/>
</dbReference>